<reference evidence="1" key="1">
    <citation type="submission" date="2013-04" db="EMBL/GenBank/DDBJ databases">
        <authorList>
            <person name="Qu J."/>
            <person name="Murali S.C."/>
            <person name="Bandaranaike D."/>
            <person name="Bellair M."/>
            <person name="Blankenburg K."/>
            <person name="Chao H."/>
            <person name="Dinh H."/>
            <person name="Doddapaneni H."/>
            <person name="Downs B."/>
            <person name="Dugan-Rocha S."/>
            <person name="Elkadiri S."/>
            <person name="Gnanaolivu R.D."/>
            <person name="Hernandez B."/>
            <person name="Javaid M."/>
            <person name="Jayaseelan J.C."/>
            <person name="Lee S."/>
            <person name="Li M."/>
            <person name="Ming W."/>
            <person name="Munidasa M."/>
            <person name="Muniz J."/>
            <person name="Nguyen L."/>
            <person name="Ongeri F."/>
            <person name="Osuji N."/>
            <person name="Pu L.-L."/>
            <person name="Puazo M."/>
            <person name="Qu C."/>
            <person name="Quiroz J."/>
            <person name="Raj R."/>
            <person name="Weissenberger G."/>
            <person name="Xin Y."/>
            <person name="Zou X."/>
            <person name="Han Y."/>
            <person name="Richards S."/>
            <person name="Worley K."/>
            <person name="Muzny D."/>
            <person name="Gibbs R."/>
        </authorList>
    </citation>
    <scope>NUCLEOTIDE SEQUENCE</scope>
    <source>
        <strain evidence="1">Sampled in the wild</strain>
    </source>
</reference>
<comment type="caution">
    <text evidence="1">The sequence shown here is derived from an EMBL/GenBank/DDBJ whole genome shotgun (WGS) entry which is preliminary data.</text>
</comment>
<dbReference type="Proteomes" id="UP000792457">
    <property type="component" value="Unassembled WGS sequence"/>
</dbReference>
<name>A0A8K0NUU4_LADFU</name>
<protein>
    <submittedName>
        <fullName evidence="1">Uncharacterized protein</fullName>
    </submittedName>
</protein>
<organism evidence="1 2">
    <name type="scientific">Ladona fulva</name>
    <name type="common">Scarce chaser dragonfly</name>
    <name type="synonym">Libellula fulva</name>
    <dbReference type="NCBI Taxonomy" id="123851"/>
    <lineage>
        <taxon>Eukaryota</taxon>
        <taxon>Metazoa</taxon>
        <taxon>Ecdysozoa</taxon>
        <taxon>Arthropoda</taxon>
        <taxon>Hexapoda</taxon>
        <taxon>Insecta</taxon>
        <taxon>Pterygota</taxon>
        <taxon>Palaeoptera</taxon>
        <taxon>Odonata</taxon>
        <taxon>Epiprocta</taxon>
        <taxon>Anisoptera</taxon>
        <taxon>Libelluloidea</taxon>
        <taxon>Libellulidae</taxon>
        <taxon>Ladona</taxon>
    </lineage>
</organism>
<dbReference type="EMBL" id="KZ308143">
    <property type="protein sequence ID" value="KAG8222756.1"/>
    <property type="molecule type" value="Genomic_DNA"/>
</dbReference>
<reference evidence="1" key="2">
    <citation type="submission" date="2017-10" db="EMBL/GenBank/DDBJ databases">
        <title>Ladona fulva Genome sequencing and assembly.</title>
        <authorList>
            <person name="Murali S."/>
            <person name="Richards S."/>
            <person name="Bandaranaike D."/>
            <person name="Bellair M."/>
            <person name="Blankenburg K."/>
            <person name="Chao H."/>
            <person name="Dinh H."/>
            <person name="Doddapaneni H."/>
            <person name="Dugan-Rocha S."/>
            <person name="Elkadiri S."/>
            <person name="Gnanaolivu R."/>
            <person name="Hernandez B."/>
            <person name="Skinner E."/>
            <person name="Javaid M."/>
            <person name="Lee S."/>
            <person name="Li M."/>
            <person name="Ming W."/>
            <person name="Munidasa M."/>
            <person name="Muniz J."/>
            <person name="Nguyen L."/>
            <person name="Hughes D."/>
            <person name="Osuji N."/>
            <person name="Pu L.-L."/>
            <person name="Puazo M."/>
            <person name="Qu C."/>
            <person name="Quiroz J."/>
            <person name="Raj R."/>
            <person name="Weissenberger G."/>
            <person name="Xin Y."/>
            <person name="Zou X."/>
            <person name="Han Y."/>
            <person name="Worley K."/>
            <person name="Muzny D."/>
            <person name="Gibbs R."/>
        </authorList>
    </citation>
    <scope>NUCLEOTIDE SEQUENCE</scope>
    <source>
        <strain evidence="1">Sampled in the wild</strain>
    </source>
</reference>
<evidence type="ECO:0000313" key="2">
    <source>
        <dbReference type="Proteomes" id="UP000792457"/>
    </source>
</evidence>
<sequence>MRPRVRKIWTLAVSVFTFFVALFSLSLKLSVPIMQLYEASLDKESFADAEIGTLSPSVPILEEPGGVALCDLPWFVEERQAAAVQEKAGLLHLCRKAGILTVQQGGRLGNQIWEYASVWGLSQEAAWLTPVAPRCLLRAIDDAFPFLSLPELNDTMLQRGCTPGVRPEPEPALSRPEVLKILKDCKNEQSREDCEEKDQGCCKKNMVLQR</sequence>
<dbReference type="OrthoDB" id="3226at2759"/>
<proteinExistence type="predicted"/>
<dbReference type="AlphaFoldDB" id="A0A8K0NUU4"/>
<keyword evidence="2" id="KW-1185">Reference proteome</keyword>
<gene>
    <name evidence="1" type="ORF">J437_LFUL008154</name>
</gene>
<evidence type="ECO:0000313" key="1">
    <source>
        <dbReference type="EMBL" id="KAG8222756.1"/>
    </source>
</evidence>
<accession>A0A8K0NUU4</accession>